<dbReference type="InterPro" id="IPR029480">
    <property type="entry name" value="Transpos_assoc"/>
</dbReference>
<name>A0AAD8J4H4_9APIA</name>
<keyword evidence="4" id="KW-1185">Reference proteome</keyword>
<reference evidence="3" key="2">
    <citation type="submission" date="2023-05" db="EMBL/GenBank/DDBJ databases">
        <authorList>
            <person name="Schelkunov M.I."/>
        </authorList>
    </citation>
    <scope>NUCLEOTIDE SEQUENCE</scope>
    <source>
        <strain evidence="3">Hsosn_3</strain>
        <tissue evidence="3">Leaf</tissue>
    </source>
</reference>
<feature type="domain" description="Transposase-associated" evidence="2">
    <location>
        <begin position="6"/>
        <end position="57"/>
    </location>
</feature>
<organism evidence="3 4">
    <name type="scientific">Heracleum sosnowskyi</name>
    <dbReference type="NCBI Taxonomy" id="360622"/>
    <lineage>
        <taxon>Eukaryota</taxon>
        <taxon>Viridiplantae</taxon>
        <taxon>Streptophyta</taxon>
        <taxon>Embryophyta</taxon>
        <taxon>Tracheophyta</taxon>
        <taxon>Spermatophyta</taxon>
        <taxon>Magnoliopsida</taxon>
        <taxon>eudicotyledons</taxon>
        <taxon>Gunneridae</taxon>
        <taxon>Pentapetalae</taxon>
        <taxon>asterids</taxon>
        <taxon>campanulids</taxon>
        <taxon>Apiales</taxon>
        <taxon>Apiaceae</taxon>
        <taxon>Apioideae</taxon>
        <taxon>apioid superclade</taxon>
        <taxon>Tordylieae</taxon>
        <taxon>Tordyliinae</taxon>
        <taxon>Heracleum</taxon>
    </lineage>
</organism>
<gene>
    <name evidence="3" type="ORF">POM88_007385</name>
</gene>
<dbReference type="AlphaFoldDB" id="A0AAD8J4H4"/>
<dbReference type="Pfam" id="PF13963">
    <property type="entry name" value="Transpos_assoc"/>
    <property type="match status" value="1"/>
</dbReference>
<evidence type="ECO:0000259" key="2">
    <source>
        <dbReference type="Pfam" id="PF13963"/>
    </source>
</evidence>
<dbReference type="EMBL" id="JAUIZM010000002">
    <property type="protein sequence ID" value="KAK1397522.1"/>
    <property type="molecule type" value="Genomic_DNA"/>
</dbReference>
<reference evidence="3" key="1">
    <citation type="submission" date="2023-02" db="EMBL/GenBank/DDBJ databases">
        <title>Genome of toxic invasive species Heracleum sosnowskyi carries increased number of genes despite the absence of recent whole-genome duplications.</title>
        <authorList>
            <person name="Schelkunov M."/>
            <person name="Shtratnikova V."/>
            <person name="Makarenko M."/>
            <person name="Klepikova A."/>
            <person name="Omelchenko D."/>
            <person name="Novikova G."/>
            <person name="Obukhova E."/>
            <person name="Bogdanov V."/>
            <person name="Penin A."/>
            <person name="Logacheva M."/>
        </authorList>
    </citation>
    <scope>NUCLEOTIDE SEQUENCE</scope>
    <source>
        <strain evidence="3">Hsosn_3</strain>
        <tissue evidence="3">Leaf</tissue>
    </source>
</reference>
<feature type="region of interest" description="Disordered" evidence="1">
    <location>
        <begin position="233"/>
        <end position="254"/>
    </location>
</feature>
<protein>
    <recommendedName>
        <fullName evidence="2">Transposase-associated domain-containing protein</fullName>
    </recommendedName>
</protein>
<evidence type="ECO:0000313" key="3">
    <source>
        <dbReference type="EMBL" id="KAK1397522.1"/>
    </source>
</evidence>
<dbReference type="Proteomes" id="UP001237642">
    <property type="component" value="Unassembled WGS sequence"/>
</dbReference>
<proteinExistence type="predicted"/>
<accession>A0AAD8J4H4</accession>
<sequence>MSFDHSWVNQRFHVGTNCYTREFLNGVDEFLKFAKRHREEDDEEIRCPCCRCCNVPLKSFEEEKYIEECQKQNVDPNQASIYTWAKAVGVRKNGIIGVPHIKASDIIPIERSRKRRRRRENDESSASTDGRSLHMADEFVIQAVDQTVAYARAHLNEFGLAPEQVRMLEKSVSVAEGDGELPPDHPLSMGTMPELVQVMVSVLADIQACQKHDGNNGNGKSVMHEDDCSSFDRDILHSPHSPHLDRHGSRHTTD</sequence>
<evidence type="ECO:0000256" key="1">
    <source>
        <dbReference type="SAM" id="MobiDB-lite"/>
    </source>
</evidence>
<evidence type="ECO:0000313" key="4">
    <source>
        <dbReference type="Proteomes" id="UP001237642"/>
    </source>
</evidence>
<comment type="caution">
    <text evidence="3">The sequence shown here is derived from an EMBL/GenBank/DDBJ whole genome shotgun (WGS) entry which is preliminary data.</text>
</comment>
<feature type="region of interest" description="Disordered" evidence="1">
    <location>
        <begin position="112"/>
        <end position="131"/>
    </location>
</feature>